<proteinExistence type="predicted"/>
<dbReference type="eggNOG" id="ENOG502S5F4">
    <property type="taxonomic scope" value="Eukaryota"/>
</dbReference>
<dbReference type="STRING" id="1262450.S3CGX6"/>
<evidence type="ECO:0000256" key="1">
    <source>
        <dbReference type="SAM" id="MobiDB-lite"/>
    </source>
</evidence>
<dbReference type="VEuPathDB" id="FungiDB:F503_02302"/>
<dbReference type="AlphaFoldDB" id="S3CGX6"/>
<accession>S3CGX6</accession>
<feature type="region of interest" description="Disordered" evidence="1">
    <location>
        <begin position="1"/>
        <end position="30"/>
    </location>
</feature>
<evidence type="ECO:0000313" key="2">
    <source>
        <dbReference type="EMBL" id="EPE05563.1"/>
    </source>
</evidence>
<feature type="compositionally biased region" description="Polar residues" evidence="1">
    <location>
        <begin position="12"/>
        <end position="29"/>
    </location>
</feature>
<evidence type="ECO:0000313" key="3">
    <source>
        <dbReference type="Proteomes" id="UP000016923"/>
    </source>
</evidence>
<dbReference type="OrthoDB" id="414322at2759"/>
<dbReference type="OMA" id="WHDKPHI"/>
<protein>
    <submittedName>
        <fullName evidence="2">Feruloyl esterase-like protein</fullName>
    </submittedName>
</protein>
<organism evidence="2 3">
    <name type="scientific">Ophiostoma piceae (strain UAMH 11346)</name>
    <name type="common">Sap stain fungus</name>
    <dbReference type="NCBI Taxonomy" id="1262450"/>
    <lineage>
        <taxon>Eukaryota</taxon>
        <taxon>Fungi</taxon>
        <taxon>Dikarya</taxon>
        <taxon>Ascomycota</taxon>
        <taxon>Pezizomycotina</taxon>
        <taxon>Sordariomycetes</taxon>
        <taxon>Sordariomycetidae</taxon>
        <taxon>Ophiostomatales</taxon>
        <taxon>Ophiostomataceae</taxon>
        <taxon>Ophiostoma</taxon>
    </lineage>
</organism>
<reference evidence="2 3" key="1">
    <citation type="journal article" date="2013" name="BMC Genomics">
        <title>The genome and transcriptome of the pine saprophyte Ophiostoma piceae, and a comparison with the bark beetle-associated pine pathogen Grosmannia clavigera.</title>
        <authorList>
            <person name="Haridas S."/>
            <person name="Wang Y."/>
            <person name="Lim L."/>
            <person name="Massoumi Alamouti S."/>
            <person name="Jackman S."/>
            <person name="Docking R."/>
            <person name="Robertson G."/>
            <person name="Birol I."/>
            <person name="Bohlmann J."/>
            <person name="Breuil C."/>
        </authorList>
    </citation>
    <scope>NUCLEOTIDE SEQUENCE [LARGE SCALE GENOMIC DNA]</scope>
    <source>
        <strain evidence="2 3">UAMH 11346</strain>
    </source>
</reference>
<dbReference type="EMBL" id="KE148156">
    <property type="protein sequence ID" value="EPE05563.1"/>
    <property type="molecule type" value="Genomic_DNA"/>
</dbReference>
<dbReference type="HOGENOM" id="CLU_043690_0_0_1"/>
<name>S3CGX6_OPHP1</name>
<feature type="region of interest" description="Disordered" evidence="1">
    <location>
        <begin position="399"/>
        <end position="436"/>
    </location>
</feature>
<dbReference type="Proteomes" id="UP000016923">
    <property type="component" value="Unassembled WGS sequence"/>
</dbReference>
<sequence length="436" mass="48106">MAEAVFGDTPSDHAQPSASTPSLQPSPAASLQPRADMDIISSLLTVILTTSPTPSAPSTDLVGSVLSSFEAHCPALVACSIIVVFDTYDRIGPQLRLKKGTVTAVEAAHYDTYKANVRQLVQEIWGRHAGLPREEAVSLGVDHVEEGSAEFGSPFLRDNSVKFKTTHLRSSAKLPRISFIEPEARLGFGLGVRTALRAATTPYVWVQQHDWSLATDIPIAPMLDVMQASRMGVPDAEADASLSGQEGTAPIRYICLPSVRMLRYATSAHATEFPVLRTITSTFKQSFAASSGDSLPLTPLFFWHDKTHIVSREHYLKSIFPSRLALSRGDFIEDHIGQRARSQMKEDAAAWKRWATWQYYPDEGNELCLRHLQGRTWRGEEQEQAMRDQYMERNRAEAAAAAEAEAANRQEPVHAANEAVSTDQDWVIDMPFGSDE</sequence>
<keyword evidence="3" id="KW-1185">Reference proteome</keyword>
<gene>
    <name evidence="2" type="ORF">F503_02302</name>
</gene>